<accession>A0A6B0SYQ3</accession>
<gene>
    <name evidence="1" type="ORF">GRX03_03710</name>
</gene>
<dbReference type="AlphaFoldDB" id="A0A6B0SYQ3"/>
<reference evidence="1 2" key="1">
    <citation type="submission" date="2019-12" db="EMBL/GenBank/DDBJ databases">
        <title>Isolation and characterization of three novel carbon monoxide-oxidizing members of Halobacteria from salione crusts and soils.</title>
        <authorList>
            <person name="Myers M.R."/>
            <person name="King G.M."/>
        </authorList>
    </citation>
    <scope>NUCLEOTIDE SEQUENCE [LARGE SCALE GENOMIC DNA]</scope>
    <source>
        <strain evidence="1 2">WSH3</strain>
    </source>
</reference>
<name>A0A6B0SYQ3_9EURY</name>
<dbReference type="RefSeq" id="WP_159762816.1">
    <property type="nucleotide sequence ID" value="NZ_WUUT01000001.1"/>
</dbReference>
<dbReference type="InterPro" id="IPR055687">
    <property type="entry name" value="DUF7263"/>
</dbReference>
<dbReference type="EMBL" id="WUUT01000001">
    <property type="protein sequence ID" value="MXR50714.1"/>
    <property type="molecule type" value="Genomic_DNA"/>
</dbReference>
<organism evidence="1 2">
    <name type="scientific">Halovenus carboxidivorans</name>
    <dbReference type="NCBI Taxonomy" id="2692199"/>
    <lineage>
        <taxon>Archaea</taxon>
        <taxon>Methanobacteriati</taxon>
        <taxon>Methanobacteriota</taxon>
        <taxon>Stenosarchaea group</taxon>
        <taxon>Halobacteria</taxon>
        <taxon>Halobacteriales</taxon>
        <taxon>Haloarculaceae</taxon>
        <taxon>Halovenus</taxon>
    </lineage>
</organism>
<dbReference type="Proteomes" id="UP000466535">
    <property type="component" value="Unassembled WGS sequence"/>
</dbReference>
<evidence type="ECO:0000313" key="1">
    <source>
        <dbReference type="EMBL" id="MXR50714.1"/>
    </source>
</evidence>
<comment type="caution">
    <text evidence="1">The sequence shown here is derived from an EMBL/GenBank/DDBJ whole genome shotgun (WGS) entry which is preliminary data.</text>
</comment>
<evidence type="ECO:0000313" key="2">
    <source>
        <dbReference type="Proteomes" id="UP000466535"/>
    </source>
</evidence>
<dbReference type="Pfam" id="PF23924">
    <property type="entry name" value="DUF7263"/>
    <property type="match status" value="1"/>
</dbReference>
<proteinExistence type="predicted"/>
<sequence>MRAQTELPAVAIALVLLTSVFVLSLGAADSALSSADRPALERQAAVSLSEALTAPGAHVTRRASVLDNRTVANLSVEDLETRYGASPDTDVRIRLGGETLIESGDPTGGTSITRLVVVERRTRNRLVPTFADNRTVTLPQRATAPVVDIDPPRQTTVRRVYADEQILLENRSGIEGVNKLSLSRFETEQLRFEAIGPLPKGSVEITHDRIETEKTTLEVTVDA</sequence>
<keyword evidence="2" id="KW-1185">Reference proteome</keyword>
<dbReference type="OrthoDB" id="270259at2157"/>
<protein>
    <submittedName>
        <fullName evidence="1">Uncharacterized protein</fullName>
    </submittedName>
</protein>